<proteinExistence type="predicted"/>
<dbReference type="Proteomes" id="UP000030664">
    <property type="component" value="Unassembled WGS sequence"/>
</dbReference>
<dbReference type="SUPFAM" id="SSF47413">
    <property type="entry name" value="lambda repressor-like DNA-binding domains"/>
    <property type="match status" value="1"/>
</dbReference>
<dbReference type="CDD" id="cd00093">
    <property type="entry name" value="HTH_XRE"/>
    <property type="match status" value="1"/>
</dbReference>
<reference evidence="2 3" key="1">
    <citation type="submission" date="2014-09" db="EMBL/GenBank/DDBJ databases">
        <title>High-quality draft genome sequence of Kocuria marina SO9-6, an actinobacterium isolated from a copper mine.</title>
        <authorList>
            <person name="Castro D.B."/>
            <person name="Pereira L.B."/>
            <person name="Silva M.V."/>
            <person name="Silva B.P."/>
            <person name="Zanardi B.R."/>
            <person name="Carlos C."/>
            <person name="Belgini D.R."/>
            <person name="Limache E.G."/>
            <person name="Lacerda G.V."/>
            <person name="Nery M.B."/>
            <person name="Gomes M.B."/>
            <person name="Souza S."/>
            <person name="Silva T.M."/>
            <person name="Rodrigues V.D."/>
            <person name="Paulino L.C."/>
            <person name="Vicentini R."/>
            <person name="Ferraz L.F."/>
            <person name="Ottoboni L.M."/>
        </authorList>
    </citation>
    <scope>NUCLEOTIDE SEQUENCE [LARGE SCALE GENOMIC DNA]</scope>
    <source>
        <strain evidence="2 3">SO9-6</strain>
    </source>
</reference>
<dbReference type="InterPro" id="IPR001387">
    <property type="entry name" value="Cro/C1-type_HTH"/>
</dbReference>
<protein>
    <submittedName>
        <fullName evidence="2">XRE family transcriptional regulator</fullName>
    </submittedName>
</protein>
<dbReference type="RefSeq" id="WP_035959110.1">
    <property type="nucleotide sequence ID" value="NZ_JROM01000002.1"/>
</dbReference>
<feature type="domain" description="HTH cro/C1-type" evidence="1">
    <location>
        <begin position="15"/>
        <end position="68"/>
    </location>
</feature>
<evidence type="ECO:0000259" key="1">
    <source>
        <dbReference type="PROSITE" id="PS50943"/>
    </source>
</evidence>
<evidence type="ECO:0000313" key="3">
    <source>
        <dbReference type="Proteomes" id="UP000030664"/>
    </source>
</evidence>
<gene>
    <name evidence="2" type="ORF">AS25_00105</name>
</gene>
<comment type="caution">
    <text evidence="2">The sequence shown here is derived from an EMBL/GenBank/DDBJ whole genome shotgun (WGS) entry which is preliminary data.</text>
</comment>
<dbReference type="GO" id="GO:0003677">
    <property type="term" value="F:DNA binding"/>
    <property type="evidence" value="ECO:0007669"/>
    <property type="project" value="InterPro"/>
</dbReference>
<dbReference type="AlphaFoldDB" id="A0A0B0DK38"/>
<dbReference type="PROSITE" id="PS50943">
    <property type="entry name" value="HTH_CROC1"/>
    <property type="match status" value="1"/>
</dbReference>
<dbReference type="Gene3D" id="1.10.260.40">
    <property type="entry name" value="lambda repressor-like DNA-binding domains"/>
    <property type="match status" value="1"/>
</dbReference>
<name>A0A0B0DK38_9MICC</name>
<dbReference type="EMBL" id="JROM01000002">
    <property type="protein sequence ID" value="KHE75619.1"/>
    <property type="molecule type" value="Genomic_DNA"/>
</dbReference>
<evidence type="ECO:0000313" key="2">
    <source>
        <dbReference type="EMBL" id="KHE75619.1"/>
    </source>
</evidence>
<dbReference type="STRING" id="223184.AS25_00105"/>
<sequence length="121" mass="13419">MTKTTVDSQRLYATLEAAKNEQGMSWRELAKEIGVSPSLLSRLGNGLKPDANSFATLVDWLRMPAETFFDHEGEDTSGLREPQLMTKLAPLLRAEKSLTPEDVEYLEKVISATVAHVKSRG</sequence>
<dbReference type="InterPro" id="IPR010982">
    <property type="entry name" value="Lambda_DNA-bd_dom_sf"/>
</dbReference>
<dbReference type="Pfam" id="PF01381">
    <property type="entry name" value="HTH_3"/>
    <property type="match status" value="1"/>
</dbReference>
<accession>A0A0B0DK38</accession>
<dbReference type="eggNOG" id="COG1396">
    <property type="taxonomic scope" value="Bacteria"/>
</dbReference>
<organism evidence="2 3">
    <name type="scientific">Kocuria marina</name>
    <dbReference type="NCBI Taxonomy" id="223184"/>
    <lineage>
        <taxon>Bacteria</taxon>
        <taxon>Bacillati</taxon>
        <taxon>Actinomycetota</taxon>
        <taxon>Actinomycetes</taxon>
        <taxon>Micrococcales</taxon>
        <taxon>Micrococcaceae</taxon>
        <taxon>Kocuria</taxon>
    </lineage>
</organism>